<evidence type="ECO:0000313" key="2">
    <source>
        <dbReference type="Proteomes" id="UP000314294"/>
    </source>
</evidence>
<protein>
    <submittedName>
        <fullName evidence="1">Uncharacterized protein</fullName>
    </submittedName>
</protein>
<keyword evidence="2" id="KW-1185">Reference proteome</keyword>
<name>A0A4Z2J9Z1_9TELE</name>
<proteinExistence type="predicted"/>
<comment type="caution">
    <text evidence="1">The sequence shown here is derived from an EMBL/GenBank/DDBJ whole genome shotgun (WGS) entry which is preliminary data.</text>
</comment>
<accession>A0A4Z2J9Z1</accession>
<dbReference type="AlphaFoldDB" id="A0A4Z2J9Z1"/>
<dbReference type="Proteomes" id="UP000314294">
    <property type="component" value="Unassembled WGS sequence"/>
</dbReference>
<reference evidence="1 2" key="1">
    <citation type="submission" date="2019-03" db="EMBL/GenBank/DDBJ databases">
        <title>First draft genome of Liparis tanakae, snailfish: a comprehensive survey of snailfish specific genes.</title>
        <authorList>
            <person name="Kim W."/>
            <person name="Song I."/>
            <person name="Jeong J.-H."/>
            <person name="Kim D."/>
            <person name="Kim S."/>
            <person name="Ryu S."/>
            <person name="Song J.Y."/>
            <person name="Lee S.K."/>
        </authorList>
    </citation>
    <scope>NUCLEOTIDE SEQUENCE [LARGE SCALE GENOMIC DNA]</scope>
    <source>
        <tissue evidence="1">Muscle</tissue>
    </source>
</reference>
<organism evidence="1 2">
    <name type="scientific">Liparis tanakae</name>
    <name type="common">Tanaka's snailfish</name>
    <dbReference type="NCBI Taxonomy" id="230148"/>
    <lineage>
        <taxon>Eukaryota</taxon>
        <taxon>Metazoa</taxon>
        <taxon>Chordata</taxon>
        <taxon>Craniata</taxon>
        <taxon>Vertebrata</taxon>
        <taxon>Euteleostomi</taxon>
        <taxon>Actinopterygii</taxon>
        <taxon>Neopterygii</taxon>
        <taxon>Teleostei</taxon>
        <taxon>Neoteleostei</taxon>
        <taxon>Acanthomorphata</taxon>
        <taxon>Eupercaria</taxon>
        <taxon>Perciformes</taxon>
        <taxon>Cottioidei</taxon>
        <taxon>Cottales</taxon>
        <taxon>Liparidae</taxon>
        <taxon>Liparis</taxon>
    </lineage>
</organism>
<evidence type="ECO:0000313" key="1">
    <source>
        <dbReference type="EMBL" id="TNN86741.1"/>
    </source>
</evidence>
<dbReference type="EMBL" id="SRLO01000013">
    <property type="protein sequence ID" value="TNN86741.1"/>
    <property type="molecule type" value="Genomic_DNA"/>
</dbReference>
<gene>
    <name evidence="1" type="ORF">EYF80_002924</name>
</gene>
<sequence length="80" mass="8770">MVGSSETGAVAERVFLIQHVSSVRPPQQPTQMLPPPLQSIAVRAQLLQRYCTVHVHGLLQLQLQLAEARMTPALPCTQTT</sequence>